<evidence type="ECO:0000313" key="1">
    <source>
        <dbReference type="EMBL" id="KAE8354932.1"/>
    </source>
</evidence>
<keyword evidence="2" id="KW-1185">Reference proteome</keyword>
<dbReference type="EMBL" id="ML739062">
    <property type="protein sequence ID" value="KAE8354932.1"/>
    <property type="molecule type" value="Genomic_DNA"/>
</dbReference>
<name>A0A5N6ZB96_9EURO</name>
<protein>
    <submittedName>
        <fullName evidence="1">Uncharacterized protein</fullName>
    </submittedName>
</protein>
<dbReference type="Proteomes" id="UP000327118">
    <property type="component" value="Unassembled WGS sequence"/>
</dbReference>
<organism evidence="1 2">
    <name type="scientific">Aspergillus coremiiformis</name>
    <dbReference type="NCBI Taxonomy" id="138285"/>
    <lineage>
        <taxon>Eukaryota</taxon>
        <taxon>Fungi</taxon>
        <taxon>Dikarya</taxon>
        <taxon>Ascomycota</taxon>
        <taxon>Pezizomycotina</taxon>
        <taxon>Eurotiomycetes</taxon>
        <taxon>Eurotiomycetidae</taxon>
        <taxon>Eurotiales</taxon>
        <taxon>Aspergillaceae</taxon>
        <taxon>Aspergillus</taxon>
        <taxon>Aspergillus subgen. Circumdati</taxon>
    </lineage>
</organism>
<proteinExistence type="predicted"/>
<dbReference type="AlphaFoldDB" id="A0A5N6ZB96"/>
<gene>
    <name evidence="1" type="ORF">BDV28DRAFT_66162</name>
</gene>
<sequence>MGCSAVQFISWSLRTVGHDGREVPIRNEINPSIVQGELRRSDRSDKCKTIAFRWRLALRLEQDHLKDAHRQLTFTRIKNNVVVERCDEKLQRDYGAMGIAIFQLLFFVAQNADKEDEVEQKIYGVYLSLGMETFNDGLSRTRLTDSVPVSYDRAKEQGIFILSQRNHLVVTLQNYQEAQKLHAEVLWICLTFRQKEAGSKGPVCFSQVEVDHAEDYPRNLIRLDQYRYEVHRECQVCCRQLFGRMEIACTKYSENDLLQEPFSLDMTYDEMVYRSRARPKVVCENAVILMGPDAALIPIKYLTATSTQPKRILWRFEYDEDKGEDALKERVRQFLATGPKWLDKCVQLRKPQSRKTKEARALVVPAGVEVDPYLP</sequence>
<accession>A0A5N6ZB96</accession>
<reference evidence="2" key="1">
    <citation type="submission" date="2019-04" db="EMBL/GenBank/DDBJ databases">
        <title>Friends and foes A comparative genomics studyof 23 Aspergillus species from section Flavi.</title>
        <authorList>
            <consortium name="DOE Joint Genome Institute"/>
            <person name="Kjaerbolling I."/>
            <person name="Vesth T."/>
            <person name="Frisvad J.C."/>
            <person name="Nybo J.L."/>
            <person name="Theobald S."/>
            <person name="Kildgaard S."/>
            <person name="Isbrandt T."/>
            <person name="Kuo A."/>
            <person name="Sato A."/>
            <person name="Lyhne E.K."/>
            <person name="Kogle M.E."/>
            <person name="Wiebenga A."/>
            <person name="Kun R.S."/>
            <person name="Lubbers R.J."/>
            <person name="Makela M.R."/>
            <person name="Barry K."/>
            <person name="Chovatia M."/>
            <person name="Clum A."/>
            <person name="Daum C."/>
            <person name="Haridas S."/>
            <person name="He G."/>
            <person name="LaButti K."/>
            <person name="Lipzen A."/>
            <person name="Mondo S."/>
            <person name="Riley R."/>
            <person name="Salamov A."/>
            <person name="Simmons B.A."/>
            <person name="Magnuson J.K."/>
            <person name="Henrissat B."/>
            <person name="Mortensen U.H."/>
            <person name="Larsen T.O."/>
            <person name="Devries R.P."/>
            <person name="Grigoriev I.V."/>
            <person name="Machida M."/>
            <person name="Baker S.E."/>
            <person name="Andersen M.R."/>
        </authorList>
    </citation>
    <scope>NUCLEOTIDE SEQUENCE [LARGE SCALE GENOMIC DNA]</scope>
    <source>
        <strain evidence="2">CBS 553.77</strain>
    </source>
</reference>
<evidence type="ECO:0000313" key="2">
    <source>
        <dbReference type="Proteomes" id="UP000327118"/>
    </source>
</evidence>